<feature type="compositionally biased region" description="Polar residues" evidence="1">
    <location>
        <begin position="123"/>
        <end position="133"/>
    </location>
</feature>
<reference evidence="3 4" key="1">
    <citation type="submission" date="2014-04" db="EMBL/GenBank/DDBJ databases">
        <title>Evolutionary Origins and Diversification of the Mycorrhizal Mutualists.</title>
        <authorList>
            <consortium name="DOE Joint Genome Institute"/>
            <consortium name="Mycorrhizal Genomics Consortium"/>
            <person name="Kohler A."/>
            <person name="Kuo A."/>
            <person name="Nagy L.G."/>
            <person name="Floudas D."/>
            <person name="Copeland A."/>
            <person name="Barry K.W."/>
            <person name="Cichocki N."/>
            <person name="Veneault-Fourrey C."/>
            <person name="LaButti K."/>
            <person name="Lindquist E.A."/>
            <person name="Lipzen A."/>
            <person name="Lundell T."/>
            <person name="Morin E."/>
            <person name="Murat C."/>
            <person name="Riley R."/>
            <person name="Ohm R."/>
            <person name="Sun H."/>
            <person name="Tunlid A."/>
            <person name="Henrissat B."/>
            <person name="Grigoriev I.V."/>
            <person name="Hibbett D.S."/>
            <person name="Martin F."/>
        </authorList>
    </citation>
    <scope>NUCLEOTIDE SEQUENCE [LARGE SCALE GENOMIC DNA]</scope>
    <source>
        <strain evidence="3 4">Koide BX008</strain>
    </source>
</reference>
<dbReference type="PANTHER" id="PTHR47611">
    <property type="entry name" value="HAT DIMERISATION DOMAIN, C-TERMINAL"/>
    <property type="match status" value="1"/>
</dbReference>
<evidence type="ECO:0000259" key="2">
    <source>
        <dbReference type="Pfam" id="PF05699"/>
    </source>
</evidence>
<evidence type="ECO:0000313" key="3">
    <source>
        <dbReference type="EMBL" id="KIL55505.1"/>
    </source>
</evidence>
<dbReference type="GO" id="GO:0046983">
    <property type="term" value="F:protein dimerization activity"/>
    <property type="evidence" value="ECO:0007669"/>
    <property type="project" value="InterPro"/>
</dbReference>
<organism evidence="3 4">
    <name type="scientific">Amanita muscaria (strain Koide BX008)</name>
    <dbReference type="NCBI Taxonomy" id="946122"/>
    <lineage>
        <taxon>Eukaryota</taxon>
        <taxon>Fungi</taxon>
        <taxon>Dikarya</taxon>
        <taxon>Basidiomycota</taxon>
        <taxon>Agaricomycotina</taxon>
        <taxon>Agaricomycetes</taxon>
        <taxon>Agaricomycetidae</taxon>
        <taxon>Agaricales</taxon>
        <taxon>Pluteineae</taxon>
        <taxon>Amanitaceae</taxon>
        <taxon>Amanita</taxon>
    </lineage>
</organism>
<protein>
    <recommendedName>
        <fullName evidence="2">HAT C-terminal dimerisation domain-containing protein</fullName>
    </recommendedName>
</protein>
<evidence type="ECO:0000256" key="1">
    <source>
        <dbReference type="SAM" id="MobiDB-lite"/>
    </source>
</evidence>
<feature type="region of interest" description="Disordered" evidence="1">
    <location>
        <begin position="121"/>
        <end position="146"/>
    </location>
</feature>
<proteinExistence type="predicted"/>
<dbReference type="InterPro" id="IPR012337">
    <property type="entry name" value="RNaseH-like_sf"/>
</dbReference>
<dbReference type="HOGENOM" id="CLU_009123_6_4_1"/>
<dbReference type="AlphaFoldDB" id="A0A0C2RYU3"/>
<dbReference type="EMBL" id="KN818508">
    <property type="protein sequence ID" value="KIL55505.1"/>
    <property type="molecule type" value="Genomic_DNA"/>
</dbReference>
<feature type="domain" description="HAT C-terminal dimerisation" evidence="2">
    <location>
        <begin position="181"/>
        <end position="243"/>
    </location>
</feature>
<dbReference type="InParanoid" id="A0A0C2RYU3"/>
<evidence type="ECO:0000313" key="4">
    <source>
        <dbReference type="Proteomes" id="UP000054549"/>
    </source>
</evidence>
<gene>
    <name evidence="3" type="ORF">M378DRAFT_182221</name>
</gene>
<dbReference type="InterPro" id="IPR008906">
    <property type="entry name" value="HATC_C_dom"/>
</dbReference>
<accession>A0A0C2RYU3</accession>
<dbReference type="Proteomes" id="UP000054549">
    <property type="component" value="Unassembled WGS sequence"/>
</dbReference>
<keyword evidence="4" id="KW-1185">Reference proteome</keyword>
<dbReference type="SUPFAM" id="SSF53098">
    <property type="entry name" value="Ribonuclease H-like"/>
    <property type="match status" value="1"/>
</dbReference>
<sequence>MFSSEHKPTLWRVLPQIEELLTAWELKLGDNRFKPYHAAISDGIEKIKKYYNKMDARPAYILSLASHPWFKLDYFEHQWGGAKEQQEDIRNGNPYAKNWQDEARKVLEKTMEVYWQRMKDDTASTPIPRSPTTPEAAKPSQGSVMTSFARHHQARMGRQEEEGWAAEMRRFLRKIENGVSPDTEIIKWWQDHATDYPILSRIALNVLPAQASSVPCERLFSASKQAADDRRARLGTDKFEQTQIMKFAWREGVTDYAAINSSRIEECDLDEYVNMLGHDMLELQLDAGFRTGSAFRLKHASL</sequence>
<name>A0A0C2RYU3_AMAMK</name>
<dbReference type="Pfam" id="PF05699">
    <property type="entry name" value="Dimer_Tnp_hAT"/>
    <property type="match status" value="1"/>
</dbReference>
<dbReference type="OrthoDB" id="3237158at2759"/>
<dbReference type="PANTHER" id="PTHR47611:SF1">
    <property type="entry name" value="CCHC-TYPE DOMAIN-CONTAINING PROTEIN"/>
    <property type="match status" value="1"/>
</dbReference>